<accession>A0A382V4M9</accession>
<feature type="non-terminal residue" evidence="1">
    <location>
        <position position="287"/>
    </location>
</feature>
<protein>
    <recommendedName>
        <fullName evidence="2">UDP-N-acetylglucosamine 2-epimerase domain-containing protein</fullName>
    </recommendedName>
</protein>
<dbReference type="SUPFAM" id="SSF53756">
    <property type="entry name" value="UDP-Glycosyltransferase/glycogen phosphorylase"/>
    <property type="match status" value="1"/>
</dbReference>
<reference evidence="1" key="1">
    <citation type="submission" date="2018-05" db="EMBL/GenBank/DDBJ databases">
        <authorList>
            <person name="Lanie J.A."/>
            <person name="Ng W.-L."/>
            <person name="Kazmierczak K.M."/>
            <person name="Andrzejewski T.M."/>
            <person name="Davidsen T.M."/>
            <person name="Wayne K.J."/>
            <person name="Tettelin H."/>
            <person name="Glass J.I."/>
            <person name="Rusch D."/>
            <person name="Podicherti R."/>
            <person name="Tsui H.-C.T."/>
            <person name="Winkler M.E."/>
        </authorList>
    </citation>
    <scope>NUCLEOTIDE SEQUENCE</scope>
</reference>
<organism evidence="1">
    <name type="scientific">marine metagenome</name>
    <dbReference type="NCBI Taxonomy" id="408172"/>
    <lineage>
        <taxon>unclassified sequences</taxon>
        <taxon>metagenomes</taxon>
        <taxon>ecological metagenomes</taxon>
    </lineage>
</organism>
<gene>
    <name evidence="1" type="ORF">METZ01_LOCUS394254</name>
</gene>
<dbReference type="EMBL" id="UINC01149123">
    <property type="protein sequence ID" value="SVD41400.1"/>
    <property type="molecule type" value="Genomic_DNA"/>
</dbReference>
<evidence type="ECO:0000313" key="1">
    <source>
        <dbReference type="EMBL" id="SVD41400.1"/>
    </source>
</evidence>
<name>A0A382V4M9_9ZZZZ</name>
<dbReference type="AlphaFoldDB" id="A0A382V4M9"/>
<feature type="non-terminal residue" evidence="1">
    <location>
        <position position="1"/>
    </location>
</feature>
<sequence length="287" mass="33351">RLFLWDSMSHTSVRHYERQLFGKHISKLKINSIKCISWYENQPQDKNFYRGLRFNQSEVKVYGAQLFPWPSTLLNYHIHKGDHNLRLIPDCILVNGPYFLKDDRGTGPNIKVGPSMRYSKLFNTQVNPKNKTAILIAMPFFEYEIEAILKILNKLDLSVEIFIKLHPGSNIKKYSRRIQGKMKLVEGDIYTFFEQVGCVIGMSTGALVEATSLGIPAINIEIKGLNHKYLPEFGKGIIWENVSNEVELRKWLKNFSNLLQTKPDLIRSIAERYKKMFFCEPTDTMIE</sequence>
<evidence type="ECO:0008006" key="2">
    <source>
        <dbReference type="Google" id="ProtNLM"/>
    </source>
</evidence>
<proteinExistence type="predicted"/>